<dbReference type="EMBL" id="JAAZNV010000006">
    <property type="protein sequence ID" value="NMB91347.1"/>
    <property type="molecule type" value="Genomic_DNA"/>
</dbReference>
<name>A0A7X9E6R2_UNCKA</name>
<evidence type="ECO:0000313" key="2">
    <source>
        <dbReference type="Proteomes" id="UP000590542"/>
    </source>
</evidence>
<accession>A0A7X9E6R2</accession>
<protein>
    <submittedName>
        <fullName evidence="1">Uncharacterized protein</fullName>
    </submittedName>
</protein>
<organism evidence="1 2">
    <name type="scientific">candidate division WWE3 bacterium</name>
    <dbReference type="NCBI Taxonomy" id="2053526"/>
    <lineage>
        <taxon>Bacteria</taxon>
        <taxon>Katanobacteria</taxon>
    </lineage>
</organism>
<proteinExistence type="predicted"/>
<sequence>MNDEGLKQEPDLTEVVKDLLDAGHRDEVVSAITQLYNQSEAGMIPGDFDSLVRTNLEKVEKSLADNPDVDLKDEFTGFVEDLTRVAGMNSYHGITPPSHIMQEAIVDMLKNMDKGEVVS</sequence>
<reference evidence="1 2" key="1">
    <citation type="journal article" date="2020" name="Biotechnol. Biofuels">
        <title>New insights from the biogas microbiome by comprehensive genome-resolved metagenomics of nearly 1600 species originating from multiple anaerobic digesters.</title>
        <authorList>
            <person name="Campanaro S."/>
            <person name="Treu L."/>
            <person name="Rodriguez-R L.M."/>
            <person name="Kovalovszki A."/>
            <person name="Ziels R.M."/>
            <person name="Maus I."/>
            <person name="Zhu X."/>
            <person name="Kougias P.G."/>
            <person name="Basile A."/>
            <person name="Luo G."/>
            <person name="Schluter A."/>
            <person name="Konstantinidis K.T."/>
            <person name="Angelidaki I."/>
        </authorList>
    </citation>
    <scope>NUCLEOTIDE SEQUENCE [LARGE SCALE GENOMIC DNA]</scope>
    <source>
        <strain evidence="1">AS27yjCOA_202</strain>
    </source>
</reference>
<gene>
    <name evidence="1" type="ORF">GYA37_00695</name>
</gene>
<dbReference type="Proteomes" id="UP000590542">
    <property type="component" value="Unassembled WGS sequence"/>
</dbReference>
<comment type="caution">
    <text evidence="1">The sequence shown here is derived from an EMBL/GenBank/DDBJ whole genome shotgun (WGS) entry which is preliminary data.</text>
</comment>
<evidence type="ECO:0000313" key="1">
    <source>
        <dbReference type="EMBL" id="NMB91347.1"/>
    </source>
</evidence>
<dbReference type="AlphaFoldDB" id="A0A7X9E6R2"/>